<evidence type="ECO:0000313" key="3">
    <source>
        <dbReference type="EMBL" id="MFD0788217.1"/>
    </source>
</evidence>
<organism evidence="3 4">
    <name type="scientific">Micromonospora azadirachtae</name>
    <dbReference type="NCBI Taxonomy" id="1970735"/>
    <lineage>
        <taxon>Bacteria</taxon>
        <taxon>Bacillati</taxon>
        <taxon>Actinomycetota</taxon>
        <taxon>Actinomycetes</taxon>
        <taxon>Micromonosporales</taxon>
        <taxon>Micromonosporaceae</taxon>
        <taxon>Micromonospora</taxon>
    </lineage>
</organism>
<feature type="non-terminal residue" evidence="3">
    <location>
        <position position="1"/>
    </location>
</feature>
<keyword evidence="2" id="KW-0812">Transmembrane</keyword>
<protein>
    <submittedName>
        <fullName evidence="3">MFS transporter</fullName>
    </submittedName>
</protein>
<evidence type="ECO:0000256" key="1">
    <source>
        <dbReference type="SAM" id="MobiDB-lite"/>
    </source>
</evidence>
<dbReference type="SUPFAM" id="SSF103473">
    <property type="entry name" value="MFS general substrate transporter"/>
    <property type="match status" value="1"/>
</dbReference>
<keyword evidence="2" id="KW-0472">Membrane</keyword>
<dbReference type="Pfam" id="PF13347">
    <property type="entry name" value="MFS_2"/>
    <property type="match status" value="1"/>
</dbReference>
<dbReference type="InterPro" id="IPR036259">
    <property type="entry name" value="MFS_trans_sf"/>
</dbReference>
<gene>
    <name evidence="3" type="ORF">ACFQZ8_30260</name>
</gene>
<dbReference type="EMBL" id="JBHTHM010002593">
    <property type="protein sequence ID" value="MFD0788217.1"/>
    <property type="molecule type" value="Genomic_DNA"/>
</dbReference>
<dbReference type="Proteomes" id="UP001597053">
    <property type="component" value="Unassembled WGS sequence"/>
</dbReference>
<evidence type="ECO:0000313" key="4">
    <source>
        <dbReference type="Proteomes" id="UP001597053"/>
    </source>
</evidence>
<keyword evidence="2" id="KW-1133">Transmembrane helix</keyword>
<proteinExistence type="predicted"/>
<accession>A0ABW3ABC2</accession>
<feature type="transmembrane region" description="Helical" evidence="2">
    <location>
        <begin position="68"/>
        <end position="89"/>
    </location>
</feature>
<comment type="caution">
    <text evidence="3">The sequence shown here is derived from an EMBL/GenBank/DDBJ whole genome shotgun (WGS) entry which is preliminary data.</text>
</comment>
<name>A0ABW3ABC2_9ACTN</name>
<evidence type="ECO:0000256" key="2">
    <source>
        <dbReference type="SAM" id="Phobius"/>
    </source>
</evidence>
<reference evidence="4" key="1">
    <citation type="journal article" date="2019" name="Int. J. Syst. Evol. Microbiol.">
        <title>The Global Catalogue of Microorganisms (GCM) 10K type strain sequencing project: providing services to taxonomists for standard genome sequencing and annotation.</title>
        <authorList>
            <consortium name="The Broad Institute Genomics Platform"/>
            <consortium name="The Broad Institute Genome Sequencing Center for Infectious Disease"/>
            <person name="Wu L."/>
            <person name="Ma J."/>
        </authorList>
    </citation>
    <scope>NUCLEOTIDE SEQUENCE [LARGE SCALE GENOMIC DNA]</scope>
    <source>
        <strain evidence="4">JCM 32148</strain>
    </source>
</reference>
<keyword evidence="4" id="KW-1185">Reference proteome</keyword>
<feature type="region of interest" description="Disordered" evidence="1">
    <location>
        <begin position="102"/>
        <end position="122"/>
    </location>
</feature>
<sequence length="122" mass="12498">LAMLPDCVSWDEARTGRRQAGVFTGVWTAGETLGLALGPGIYGLVLQLSGYVSSDTGTAAAQSGTARLGILLGFTVIPALLVAAPLILLRYYDLPTAEADADQPVVAGTTTHEPPGRGVTTS</sequence>